<sequence>MKKNCANISSERLYRNPTKTFNPLPVSDVIRRVVTKCIVVIETGELLKAPIYRSERVSKEISEDVSRFPAACSVVRHWKFSRCSLIWCLAQEIQHHSPKAGKLSGLKKQNCPSPFHPVMHTVIKLMNQSVNCRAIRRGKRYLRIIFAS</sequence>
<protein>
    <submittedName>
        <fullName evidence="1">Uncharacterized protein</fullName>
    </submittedName>
</protein>
<evidence type="ECO:0000313" key="2">
    <source>
        <dbReference type="Proteomes" id="UP000499080"/>
    </source>
</evidence>
<dbReference type="Proteomes" id="UP000499080">
    <property type="component" value="Unassembled WGS sequence"/>
</dbReference>
<name>A0A4Y2CIA4_ARAVE</name>
<comment type="caution">
    <text evidence="1">The sequence shown here is derived from an EMBL/GenBank/DDBJ whole genome shotgun (WGS) entry which is preliminary data.</text>
</comment>
<proteinExistence type="predicted"/>
<accession>A0A4Y2CIA4</accession>
<dbReference type="AlphaFoldDB" id="A0A4Y2CIA4"/>
<reference evidence="1 2" key="1">
    <citation type="journal article" date="2019" name="Sci. Rep.">
        <title>Orb-weaving spider Araneus ventricosus genome elucidates the spidroin gene catalogue.</title>
        <authorList>
            <person name="Kono N."/>
            <person name="Nakamura H."/>
            <person name="Ohtoshi R."/>
            <person name="Moran D.A.P."/>
            <person name="Shinohara A."/>
            <person name="Yoshida Y."/>
            <person name="Fujiwara M."/>
            <person name="Mori M."/>
            <person name="Tomita M."/>
            <person name="Arakawa K."/>
        </authorList>
    </citation>
    <scope>NUCLEOTIDE SEQUENCE [LARGE SCALE GENOMIC DNA]</scope>
</reference>
<organism evidence="1 2">
    <name type="scientific">Araneus ventricosus</name>
    <name type="common">Orbweaver spider</name>
    <name type="synonym">Epeira ventricosa</name>
    <dbReference type="NCBI Taxonomy" id="182803"/>
    <lineage>
        <taxon>Eukaryota</taxon>
        <taxon>Metazoa</taxon>
        <taxon>Ecdysozoa</taxon>
        <taxon>Arthropoda</taxon>
        <taxon>Chelicerata</taxon>
        <taxon>Arachnida</taxon>
        <taxon>Araneae</taxon>
        <taxon>Araneomorphae</taxon>
        <taxon>Entelegynae</taxon>
        <taxon>Araneoidea</taxon>
        <taxon>Araneidae</taxon>
        <taxon>Araneus</taxon>
    </lineage>
</organism>
<dbReference type="EMBL" id="BGPR01086611">
    <property type="protein sequence ID" value="GBM04080.1"/>
    <property type="molecule type" value="Genomic_DNA"/>
</dbReference>
<evidence type="ECO:0000313" key="1">
    <source>
        <dbReference type="EMBL" id="GBM04080.1"/>
    </source>
</evidence>
<keyword evidence="2" id="KW-1185">Reference proteome</keyword>
<gene>
    <name evidence="1" type="ORF">AVEN_82464_1</name>
</gene>